<evidence type="ECO:0000256" key="1">
    <source>
        <dbReference type="SAM" id="MobiDB-lite"/>
    </source>
</evidence>
<proteinExistence type="predicted"/>
<dbReference type="Gene3D" id="2.10.10.20">
    <property type="entry name" value="Carbohydrate-binding module superfamily 5/12"/>
    <property type="match status" value="1"/>
</dbReference>
<organism evidence="2">
    <name type="scientific">Siphoviridae sp. ctGkF2</name>
    <dbReference type="NCBI Taxonomy" id="2827823"/>
    <lineage>
        <taxon>Viruses</taxon>
        <taxon>Duplodnaviria</taxon>
        <taxon>Heunggongvirae</taxon>
        <taxon>Uroviricota</taxon>
        <taxon>Caudoviricetes</taxon>
    </lineage>
</organism>
<sequence length="191" mass="21170">MLEEIKTQVQSLSESDFQEFRSWIFLDEVKRREAQPVVEQGQVEAIKELAASGTIERPETVSEEAAINGNGVVPRWVDPAGRRDKAYLQGEAVVDDDSIFFNRKTGFNFAKPNSPNSGWEKYSPPKQSEEQAEAEPPAPAGAPAWVEPTNKQSLYSKGARVSHKGAEYESLQDSNRDEPGSSDAWRVVTDG</sequence>
<evidence type="ECO:0008006" key="3">
    <source>
        <dbReference type="Google" id="ProtNLM"/>
    </source>
</evidence>
<reference evidence="2" key="1">
    <citation type="journal article" date="2021" name="Proc. Natl. Acad. Sci. U.S.A.">
        <title>A Catalog of Tens of Thousands of Viruses from Human Metagenomes Reveals Hidden Associations with Chronic Diseases.</title>
        <authorList>
            <person name="Tisza M.J."/>
            <person name="Buck C.B."/>
        </authorList>
    </citation>
    <scope>NUCLEOTIDE SEQUENCE</scope>
    <source>
        <strain evidence="2">CtGkF2</strain>
    </source>
</reference>
<dbReference type="EMBL" id="BK032847">
    <property type="protein sequence ID" value="DAF63983.1"/>
    <property type="molecule type" value="Genomic_DNA"/>
</dbReference>
<evidence type="ECO:0000313" key="2">
    <source>
        <dbReference type="EMBL" id="DAF63983.1"/>
    </source>
</evidence>
<accession>A0A8S5TLU5</accession>
<feature type="region of interest" description="Disordered" evidence="1">
    <location>
        <begin position="105"/>
        <end position="191"/>
    </location>
</feature>
<protein>
    <recommendedName>
        <fullName evidence="3">Chitin-binding type-3 domain-containing protein</fullName>
    </recommendedName>
</protein>
<name>A0A8S5TLU5_9CAUD</name>